<dbReference type="Pfam" id="PF00883">
    <property type="entry name" value="Peptidase_M17"/>
    <property type="match status" value="1"/>
</dbReference>
<dbReference type="PROSITE" id="PS00631">
    <property type="entry name" value="CYTOSOL_AP"/>
    <property type="match status" value="1"/>
</dbReference>
<comment type="caution">
    <text evidence="8">The sequence shown here is derived from an EMBL/GenBank/DDBJ whole genome shotgun (WGS) entry which is preliminary data.</text>
</comment>
<comment type="catalytic activity">
    <reaction evidence="2">
        <text>Release of N-terminal proline from a peptide.</text>
        <dbReference type="EC" id="3.4.11.5"/>
    </reaction>
</comment>
<dbReference type="PANTHER" id="PTHR11963">
    <property type="entry name" value="LEUCINE AMINOPEPTIDASE-RELATED"/>
    <property type="match status" value="1"/>
</dbReference>
<organism evidence="8 9">
    <name type="scientific">Coemansia javaensis</name>
    <dbReference type="NCBI Taxonomy" id="2761396"/>
    <lineage>
        <taxon>Eukaryota</taxon>
        <taxon>Fungi</taxon>
        <taxon>Fungi incertae sedis</taxon>
        <taxon>Zoopagomycota</taxon>
        <taxon>Kickxellomycotina</taxon>
        <taxon>Kickxellomycetes</taxon>
        <taxon>Kickxellales</taxon>
        <taxon>Kickxellaceae</taxon>
        <taxon>Coemansia</taxon>
    </lineage>
</organism>
<dbReference type="AlphaFoldDB" id="A0A9W8LIJ3"/>
<dbReference type="EMBL" id="JANBUL010000088">
    <property type="protein sequence ID" value="KAJ2781932.1"/>
    <property type="molecule type" value="Genomic_DNA"/>
</dbReference>
<comment type="similarity">
    <text evidence="3">Belongs to the peptidase M17 family.</text>
</comment>
<dbReference type="OrthoDB" id="412814at2759"/>
<dbReference type="InterPro" id="IPR008283">
    <property type="entry name" value="Peptidase_M17_N"/>
</dbReference>
<dbReference type="Pfam" id="PF02789">
    <property type="entry name" value="Peptidase_M17_N"/>
    <property type="match status" value="1"/>
</dbReference>
<evidence type="ECO:0000313" key="9">
    <source>
        <dbReference type="Proteomes" id="UP001140217"/>
    </source>
</evidence>
<dbReference type="CDD" id="cd00433">
    <property type="entry name" value="Peptidase_M17"/>
    <property type="match status" value="1"/>
</dbReference>
<dbReference type="InterPro" id="IPR043472">
    <property type="entry name" value="Macro_dom-like"/>
</dbReference>
<accession>A0A9W8LIJ3</accession>
<evidence type="ECO:0000259" key="7">
    <source>
        <dbReference type="PROSITE" id="PS00631"/>
    </source>
</evidence>
<dbReference type="GO" id="GO:0005737">
    <property type="term" value="C:cytoplasm"/>
    <property type="evidence" value="ECO:0007669"/>
    <property type="project" value="InterPro"/>
</dbReference>
<dbReference type="GO" id="GO:0030145">
    <property type="term" value="F:manganese ion binding"/>
    <property type="evidence" value="ECO:0007669"/>
    <property type="project" value="InterPro"/>
</dbReference>
<dbReference type="Proteomes" id="UP001140217">
    <property type="component" value="Unassembled WGS sequence"/>
</dbReference>
<keyword evidence="6" id="KW-0378">Hydrolase</keyword>
<evidence type="ECO:0000256" key="6">
    <source>
        <dbReference type="ARBA" id="ARBA00022801"/>
    </source>
</evidence>
<dbReference type="SUPFAM" id="SSF52949">
    <property type="entry name" value="Macro domain-like"/>
    <property type="match status" value="1"/>
</dbReference>
<evidence type="ECO:0000256" key="3">
    <source>
        <dbReference type="ARBA" id="ARBA00009528"/>
    </source>
</evidence>
<dbReference type="Gene3D" id="3.40.220.10">
    <property type="entry name" value="Leucine Aminopeptidase, subunit E, domain 1"/>
    <property type="match status" value="1"/>
</dbReference>
<dbReference type="PANTHER" id="PTHR11963:SF23">
    <property type="entry name" value="CYTOSOL AMINOPEPTIDASE"/>
    <property type="match status" value="1"/>
</dbReference>
<protein>
    <recommendedName>
        <fullName evidence="7">Cytosol aminopeptidase domain-containing protein</fullName>
    </recommendedName>
</protein>
<name>A0A9W8LIJ3_9FUNG</name>
<dbReference type="SUPFAM" id="SSF53187">
    <property type="entry name" value="Zn-dependent exopeptidases"/>
    <property type="match status" value="1"/>
</dbReference>
<keyword evidence="9" id="KW-1185">Reference proteome</keyword>
<gene>
    <name evidence="8" type="ORF">H4R18_002573</name>
</gene>
<sequence>MQALARARGLIAAGARGFGSSSALRQQQQQQLARAGLVVGMFSSQKLAAADAAGLSDAQQRAVVARAQALGFAGKAGQVQTVLSDDLAQQIALVGLGAEDAADAAGTTVSEIVRTAVANGVRQLRAAKVESIAIAPVPHLQAAAEGAALALHAFDAFKSAHGRADADAPDAAERAPPAEAQLLGPGSDAWATGRVYAAAQNLARELTATPANHMTPTEFARRAEAELAGLAGVQVRVHDRAWAEAQRMGGLLTVARGSDEPLRFVEIVYRGRAEPGPAADADLALVGKGITFDTGGYNLKPGRHMDLMKGDMGGGAAVVAATRAIAQLRLPLNVATVVPLCENMISGRAAKVSDVYTSRAGLTVEIMNTDAEGRLVLADALHYVIEAHRPRAVVDVATLTGAMMAALGERYTGVFTPSPSLWAAVAAAGHATDEPVWRMPLHDVWDAMLKSQVADLSNIGCRAEAGACTAAAFLRQFVHGPRLAPPAVPRDQNCDDDARPRWAHMDIAGPMEAAAEAGYHRKGMSGRPTRLLIELARGLAGGNE</sequence>
<dbReference type="GO" id="GO:0070006">
    <property type="term" value="F:metalloaminopeptidase activity"/>
    <property type="evidence" value="ECO:0007669"/>
    <property type="project" value="InterPro"/>
</dbReference>
<dbReference type="Gene3D" id="3.40.630.10">
    <property type="entry name" value="Zn peptidases"/>
    <property type="match status" value="1"/>
</dbReference>
<evidence type="ECO:0000256" key="2">
    <source>
        <dbReference type="ARBA" id="ARBA00001585"/>
    </source>
</evidence>
<dbReference type="PRINTS" id="PR00481">
    <property type="entry name" value="LAMNOPPTDASE"/>
</dbReference>
<evidence type="ECO:0000256" key="1">
    <source>
        <dbReference type="ARBA" id="ARBA00000135"/>
    </source>
</evidence>
<dbReference type="InterPro" id="IPR011356">
    <property type="entry name" value="Leucine_aapep/pepB"/>
</dbReference>
<evidence type="ECO:0000256" key="4">
    <source>
        <dbReference type="ARBA" id="ARBA00022438"/>
    </source>
</evidence>
<proteinExistence type="inferred from homology"/>
<dbReference type="HAMAP" id="MF_00181">
    <property type="entry name" value="Cytosol_peptidase_M17"/>
    <property type="match status" value="1"/>
</dbReference>
<keyword evidence="5" id="KW-0645">Protease</keyword>
<evidence type="ECO:0000313" key="8">
    <source>
        <dbReference type="EMBL" id="KAJ2781932.1"/>
    </source>
</evidence>
<comment type="catalytic activity">
    <reaction evidence="1">
        <text>Release of an N-terminal amino acid, Xaa-|-Yaa-, in which Xaa is preferably Leu, but may be other amino acids including Pro although not Arg or Lys, and Yaa may be Pro. Amino acid amides and methyl esters are also readily hydrolyzed, but rates on arylamides are exceedingly low.</text>
        <dbReference type="EC" id="3.4.11.1"/>
    </reaction>
</comment>
<dbReference type="GO" id="GO:0006508">
    <property type="term" value="P:proteolysis"/>
    <property type="evidence" value="ECO:0007669"/>
    <property type="project" value="UniProtKB-KW"/>
</dbReference>
<evidence type="ECO:0000256" key="5">
    <source>
        <dbReference type="ARBA" id="ARBA00022670"/>
    </source>
</evidence>
<feature type="domain" description="Cytosol aminopeptidase" evidence="7">
    <location>
        <begin position="368"/>
        <end position="375"/>
    </location>
</feature>
<dbReference type="InterPro" id="IPR000819">
    <property type="entry name" value="Peptidase_M17_C"/>
</dbReference>
<keyword evidence="4" id="KW-0031">Aminopeptidase</keyword>
<dbReference type="InterPro" id="IPR023042">
    <property type="entry name" value="Peptidase_M17_leu_NH2_pept"/>
</dbReference>
<reference evidence="8" key="1">
    <citation type="submission" date="2022-07" db="EMBL/GenBank/DDBJ databases">
        <title>Phylogenomic reconstructions and comparative analyses of Kickxellomycotina fungi.</title>
        <authorList>
            <person name="Reynolds N.K."/>
            <person name="Stajich J.E."/>
            <person name="Barry K."/>
            <person name="Grigoriev I.V."/>
            <person name="Crous P."/>
            <person name="Smith M.E."/>
        </authorList>
    </citation>
    <scope>NUCLEOTIDE SEQUENCE</scope>
    <source>
        <strain evidence="8">NBRC 105414</strain>
    </source>
</reference>